<feature type="signal peptide" evidence="1">
    <location>
        <begin position="1"/>
        <end position="20"/>
    </location>
</feature>
<reference evidence="2" key="1">
    <citation type="submission" date="2021-07" db="EMBL/GenBank/DDBJ databases">
        <title>Elsinoe batatas strain:CRI-CJ2 Genome sequencing and assembly.</title>
        <authorList>
            <person name="Huang L."/>
        </authorList>
    </citation>
    <scope>NUCLEOTIDE SEQUENCE</scope>
    <source>
        <strain evidence="2">CRI-CJ2</strain>
    </source>
</reference>
<dbReference type="PANTHER" id="PTHR39598:SF1">
    <property type="entry name" value="AUSTINOID BIOSYNTHESIS CLUSTERS PROTEIN F-RELATED"/>
    <property type="match status" value="1"/>
</dbReference>
<dbReference type="PANTHER" id="PTHR39598">
    <property type="entry name" value="AUSTINOL SYNTHESIS PROTEIN F-RELATED"/>
    <property type="match status" value="1"/>
</dbReference>
<keyword evidence="1" id="KW-0732">Signal</keyword>
<evidence type="ECO:0000256" key="1">
    <source>
        <dbReference type="SAM" id="SignalP"/>
    </source>
</evidence>
<dbReference type="SUPFAM" id="SSF54427">
    <property type="entry name" value="NTF2-like"/>
    <property type="match status" value="1"/>
</dbReference>
<accession>A0A8K0KZV5</accession>
<evidence type="ECO:0000313" key="3">
    <source>
        <dbReference type="Proteomes" id="UP000809789"/>
    </source>
</evidence>
<evidence type="ECO:0000313" key="2">
    <source>
        <dbReference type="EMBL" id="KAG8625839.1"/>
    </source>
</evidence>
<dbReference type="InterPro" id="IPR050977">
    <property type="entry name" value="Fungal_Meroterpenoid_Isomerase"/>
</dbReference>
<proteinExistence type="predicted"/>
<evidence type="ECO:0008006" key="4">
    <source>
        <dbReference type="Google" id="ProtNLM"/>
    </source>
</evidence>
<dbReference type="Proteomes" id="UP000809789">
    <property type="component" value="Unassembled WGS sequence"/>
</dbReference>
<dbReference type="AlphaFoldDB" id="A0A8K0KZV5"/>
<gene>
    <name evidence="2" type="ORF">KVT40_006240</name>
</gene>
<comment type="caution">
    <text evidence="2">The sequence shown here is derived from an EMBL/GenBank/DDBJ whole genome shotgun (WGS) entry which is preliminary data.</text>
</comment>
<sequence length="169" mass="19117">MTPLQSILSVLERLWTFLLALFFGQTSQSKRMTTAKRLLDAYSTLSVDAILSPLSNIRFNHQILPASLGMPARSKGDFSKHAAGITSVFDKFRMEPQQIFEDEVRNAVVIHAKMIGTLAKGMGEWENECVMIIRFDTSGDEVVEVQEFVDSHKAKMMKEKMVPKDFEKS</sequence>
<feature type="chain" id="PRO_5035453026" description="SnoaL-like domain-containing protein" evidence="1">
    <location>
        <begin position="21"/>
        <end position="169"/>
    </location>
</feature>
<protein>
    <recommendedName>
        <fullName evidence="4">SnoaL-like domain-containing protein</fullName>
    </recommendedName>
</protein>
<dbReference type="Gene3D" id="3.10.450.50">
    <property type="match status" value="1"/>
</dbReference>
<name>A0A8K0KZV5_9PEZI</name>
<keyword evidence="3" id="KW-1185">Reference proteome</keyword>
<dbReference type="OrthoDB" id="3758478at2759"/>
<dbReference type="InterPro" id="IPR032710">
    <property type="entry name" value="NTF2-like_dom_sf"/>
</dbReference>
<organism evidence="2 3">
    <name type="scientific">Elsinoe batatas</name>
    <dbReference type="NCBI Taxonomy" id="2601811"/>
    <lineage>
        <taxon>Eukaryota</taxon>
        <taxon>Fungi</taxon>
        <taxon>Dikarya</taxon>
        <taxon>Ascomycota</taxon>
        <taxon>Pezizomycotina</taxon>
        <taxon>Dothideomycetes</taxon>
        <taxon>Dothideomycetidae</taxon>
        <taxon>Myriangiales</taxon>
        <taxon>Elsinoaceae</taxon>
        <taxon>Elsinoe</taxon>
    </lineage>
</organism>
<dbReference type="EMBL" id="JAESVG020000007">
    <property type="protein sequence ID" value="KAG8625839.1"/>
    <property type="molecule type" value="Genomic_DNA"/>
</dbReference>